<dbReference type="EMBL" id="BSOZ01000001">
    <property type="protein sequence ID" value="GLS03012.1"/>
    <property type="molecule type" value="Genomic_DNA"/>
</dbReference>
<dbReference type="SUPFAM" id="SSF52833">
    <property type="entry name" value="Thioredoxin-like"/>
    <property type="match status" value="1"/>
</dbReference>
<name>A0ABQ6BNH5_9NEIS</name>
<evidence type="ECO:0000259" key="1">
    <source>
        <dbReference type="PROSITE" id="PS51352"/>
    </source>
</evidence>
<comment type="caution">
    <text evidence="2">The sequence shown here is derived from an EMBL/GenBank/DDBJ whole genome shotgun (WGS) entry which is preliminary data.</text>
</comment>
<proteinExistence type="predicted"/>
<dbReference type="InterPro" id="IPR050553">
    <property type="entry name" value="Thioredoxin_ResA/DsbE_sf"/>
</dbReference>
<evidence type="ECO:0000313" key="2">
    <source>
        <dbReference type="EMBL" id="GLS03012.1"/>
    </source>
</evidence>
<evidence type="ECO:0000313" key="3">
    <source>
        <dbReference type="Proteomes" id="UP001156836"/>
    </source>
</evidence>
<dbReference type="PROSITE" id="PS51352">
    <property type="entry name" value="THIOREDOXIN_2"/>
    <property type="match status" value="1"/>
</dbReference>
<dbReference type="InterPro" id="IPR013740">
    <property type="entry name" value="Redoxin"/>
</dbReference>
<reference evidence="3" key="1">
    <citation type="journal article" date="2019" name="Int. J. Syst. Evol. Microbiol.">
        <title>The Global Catalogue of Microorganisms (GCM) 10K type strain sequencing project: providing services to taxonomists for standard genome sequencing and annotation.</title>
        <authorList>
            <consortium name="The Broad Institute Genomics Platform"/>
            <consortium name="The Broad Institute Genome Sequencing Center for Infectious Disease"/>
            <person name="Wu L."/>
            <person name="Ma J."/>
        </authorList>
    </citation>
    <scope>NUCLEOTIDE SEQUENCE [LARGE SCALE GENOMIC DNA]</scope>
    <source>
        <strain evidence="3">NBRC 104970</strain>
    </source>
</reference>
<gene>
    <name evidence="2" type="ORF">GCM10007860_01550</name>
</gene>
<dbReference type="PANTHER" id="PTHR42852:SF18">
    <property type="entry name" value="CHROMOSOME UNDETERMINED SCAFFOLD_47, WHOLE GENOME SHOTGUN SEQUENCE"/>
    <property type="match status" value="1"/>
</dbReference>
<dbReference type="Proteomes" id="UP001156836">
    <property type="component" value="Unassembled WGS sequence"/>
</dbReference>
<keyword evidence="3" id="KW-1185">Reference proteome</keyword>
<dbReference type="InterPro" id="IPR013766">
    <property type="entry name" value="Thioredoxin_domain"/>
</dbReference>
<dbReference type="Gene3D" id="3.40.30.10">
    <property type="entry name" value="Glutaredoxin"/>
    <property type="match status" value="1"/>
</dbReference>
<protein>
    <recommendedName>
        <fullName evidence="1">Thioredoxin domain-containing protein</fullName>
    </recommendedName>
</protein>
<dbReference type="InterPro" id="IPR036249">
    <property type="entry name" value="Thioredoxin-like_sf"/>
</dbReference>
<dbReference type="CDD" id="cd02966">
    <property type="entry name" value="TlpA_like_family"/>
    <property type="match status" value="1"/>
</dbReference>
<feature type="domain" description="Thioredoxin" evidence="1">
    <location>
        <begin position="1"/>
        <end position="112"/>
    </location>
</feature>
<dbReference type="Pfam" id="PF08534">
    <property type="entry name" value="Redoxin"/>
    <property type="match status" value="1"/>
</dbReference>
<dbReference type="PANTHER" id="PTHR42852">
    <property type="entry name" value="THIOL:DISULFIDE INTERCHANGE PROTEIN DSBE"/>
    <property type="match status" value="1"/>
</dbReference>
<organism evidence="2 3">
    <name type="scientific">Chitiniphilus shinanonensis</name>
    <dbReference type="NCBI Taxonomy" id="553088"/>
    <lineage>
        <taxon>Bacteria</taxon>
        <taxon>Pseudomonadati</taxon>
        <taxon>Pseudomonadota</taxon>
        <taxon>Betaproteobacteria</taxon>
        <taxon>Neisseriales</taxon>
        <taxon>Chitinibacteraceae</taxon>
        <taxon>Chitiniphilus</taxon>
    </lineage>
</organism>
<sequence length="112" mass="12611">MVLVNFWATTCTGCMAEMPKLVALQQKLQSQPYKTLAVAMSYDDRARIDHYVARTGLPFIVTHDTTDQISEAFGDIQLTPTSFLLDKEGRIIQRYVGEPDMATLEAKIRSLI</sequence>
<accession>A0ABQ6BNH5</accession>